<accession>A0A927BWI6</accession>
<dbReference type="InterPro" id="IPR020084">
    <property type="entry name" value="NUDIX_hydrolase_CS"/>
</dbReference>
<keyword evidence="2 4" id="KW-0378">Hydrolase</keyword>
<comment type="caution">
    <text evidence="6">The sequence shown here is derived from an EMBL/GenBank/DDBJ whole genome shotgun (WGS) entry which is preliminary data.</text>
</comment>
<evidence type="ECO:0000256" key="4">
    <source>
        <dbReference type="RuleBase" id="RU003476"/>
    </source>
</evidence>
<dbReference type="PRINTS" id="PR00502">
    <property type="entry name" value="NUDIXFAMILY"/>
</dbReference>
<dbReference type="EMBL" id="JACXIZ010000027">
    <property type="protein sequence ID" value="MBD2846759.1"/>
    <property type="molecule type" value="Genomic_DNA"/>
</dbReference>
<evidence type="ECO:0000256" key="3">
    <source>
        <dbReference type="ARBA" id="ARBA00022842"/>
    </source>
</evidence>
<dbReference type="PROSITE" id="PS51462">
    <property type="entry name" value="NUDIX"/>
    <property type="match status" value="1"/>
</dbReference>
<dbReference type="SUPFAM" id="SSF55811">
    <property type="entry name" value="Nudix"/>
    <property type="match status" value="1"/>
</dbReference>
<dbReference type="AlphaFoldDB" id="A0A927BWI6"/>
<dbReference type="Pfam" id="PF00293">
    <property type="entry name" value="NUDIX"/>
    <property type="match status" value="1"/>
</dbReference>
<dbReference type="PANTHER" id="PTHR43222:SF2">
    <property type="entry name" value="NUDIX HYDROLASE 23, CHLOROPLASTIC"/>
    <property type="match status" value="1"/>
</dbReference>
<comment type="similarity">
    <text evidence="4">Belongs to the Nudix hydrolase family.</text>
</comment>
<dbReference type="InterPro" id="IPR015797">
    <property type="entry name" value="NUDIX_hydrolase-like_dom_sf"/>
</dbReference>
<evidence type="ECO:0000259" key="5">
    <source>
        <dbReference type="PROSITE" id="PS51462"/>
    </source>
</evidence>
<gene>
    <name evidence="6" type="ORF">IDH44_16300</name>
</gene>
<feature type="domain" description="Nudix hydrolase" evidence="5">
    <location>
        <begin position="36"/>
        <end position="161"/>
    </location>
</feature>
<evidence type="ECO:0000313" key="6">
    <source>
        <dbReference type="EMBL" id="MBD2846759.1"/>
    </source>
</evidence>
<sequence length="185" mass="20802">MEIKHCASCGGVMESRDMDGFPRKACPDCGYVHWGNYSVGVGALVLRENKLLLVRRAQEPGKGFWTNPGGYMEQTETIEETVCREVREEAGIEAQVRRIVGLRDQPRSIHNVYIAFAMDYISGEPRPDMTEVDAAGFYSRDEMETMHVAPFTRWLAQMAFEPSGSGLRTDDAPLAAEKGYLLYRI</sequence>
<evidence type="ECO:0000256" key="2">
    <source>
        <dbReference type="ARBA" id="ARBA00022801"/>
    </source>
</evidence>
<evidence type="ECO:0000313" key="7">
    <source>
        <dbReference type="Proteomes" id="UP000621560"/>
    </source>
</evidence>
<organism evidence="6 7">
    <name type="scientific">Paenibacillus sabuli</name>
    <dbReference type="NCBI Taxonomy" id="2772509"/>
    <lineage>
        <taxon>Bacteria</taxon>
        <taxon>Bacillati</taxon>
        <taxon>Bacillota</taxon>
        <taxon>Bacilli</taxon>
        <taxon>Bacillales</taxon>
        <taxon>Paenibacillaceae</taxon>
        <taxon>Paenibacillus</taxon>
    </lineage>
</organism>
<dbReference type="InterPro" id="IPR020476">
    <property type="entry name" value="Nudix_hydrolase"/>
</dbReference>
<reference evidence="6" key="1">
    <citation type="submission" date="2020-09" db="EMBL/GenBank/DDBJ databases">
        <title>A novel bacterium of genus Paenibacillus, isolated from South China Sea.</title>
        <authorList>
            <person name="Huang H."/>
            <person name="Mo K."/>
            <person name="Hu Y."/>
        </authorList>
    </citation>
    <scope>NUCLEOTIDE SEQUENCE</scope>
    <source>
        <strain evidence="6">IB182496</strain>
    </source>
</reference>
<dbReference type="Gene3D" id="3.90.79.10">
    <property type="entry name" value="Nucleoside Triphosphate Pyrophosphohydrolase"/>
    <property type="match status" value="1"/>
</dbReference>
<dbReference type="GO" id="GO:0016787">
    <property type="term" value="F:hydrolase activity"/>
    <property type="evidence" value="ECO:0007669"/>
    <property type="project" value="UniProtKB-KW"/>
</dbReference>
<dbReference type="Proteomes" id="UP000621560">
    <property type="component" value="Unassembled WGS sequence"/>
</dbReference>
<dbReference type="PROSITE" id="PS00893">
    <property type="entry name" value="NUDIX_BOX"/>
    <property type="match status" value="1"/>
</dbReference>
<dbReference type="RefSeq" id="WP_190919437.1">
    <property type="nucleotide sequence ID" value="NZ_JACXIZ010000027.1"/>
</dbReference>
<evidence type="ECO:0000256" key="1">
    <source>
        <dbReference type="ARBA" id="ARBA00001946"/>
    </source>
</evidence>
<dbReference type="InterPro" id="IPR000086">
    <property type="entry name" value="NUDIX_hydrolase_dom"/>
</dbReference>
<keyword evidence="7" id="KW-1185">Reference proteome</keyword>
<protein>
    <submittedName>
        <fullName evidence="6">NUDIX hydrolase</fullName>
    </submittedName>
</protein>
<dbReference type="PANTHER" id="PTHR43222">
    <property type="entry name" value="NUDIX HYDROLASE 23"/>
    <property type="match status" value="1"/>
</dbReference>
<name>A0A927BWI6_9BACL</name>
<comment type="cofactor">
    <cofactor evidence="1">
        <name>Mg(2+)</name>
        <dbReference type="ChEBI" id="CHEBI:18420"/>
    </cofactor>
</comment>
<keyword evidence="3" id="KW-0460">Magnesium</keyword>
<proteinExistence type="inferred from homology"/>